<evidence type="ECO:0000313" key="3">
    <source>
        <dbReference type="Proteomes" id="UP000051586"/>
    </source>
</evidence>
<sequence length="1013" mass="114110">MKIFKKIPVWIAYTACFLVIISAFWLTFRLTNRSLIWSFDGIAQHYPILIDFRQMIVNFIQHPQHGFTNWAWNIGLGADQLTSFSYYVVGDLFNYLIILFPKNQVALGYSVLVVLRLYCAGLAFLLYCRNFHFKKFSQLISTLTYTFASYALYAGMHHAFFLLPLILFPLLANGIEQVLHRHAVVPLIIAVTITFLSNFYFAYILGLGCLVYVIVRYFDLRTSKSFRPWKSLLSLTAAVIAGLGMAAVLFVPTIMYAFQSTRITNQFANGYHLYPLSYYLGLPGKIIGMGNSFNFWLIIGISGFSLLAIIYVLSHFRKYRALNWSLILLGIGIVFPQVSAIFNAFAAPSNRWLSLGLLPIGLASAYFAEALRHLTHRDLAILAASGPSLLLVIWLSNGGILKLHRHDLVEYLLFFSLIGILLIANLFNWKRRWLQSSVLTLVIVNLISLGIGFYSPNSSSYSKTMYLQNQAQQAVSNYYDQADHYVTPRLNHERTTIGPRYHYQPDQRKNSLNTDYFNAESNIPMVLGTHDIASYLTVENGYVGALEQQVQNNQFTPNNPVAQNDYRTSLENLMGVKYLFLDSTREEKNLPAGFKIVRNRDRQPRLFPIPNQLVNPAKPNGTIIAKNNEALPLAYTQTHVLTDQQFHRLSPLEREQSLIAAANLPSAISGIKPLHYHSNLRSLAYQTQLDQTNLLTKPEQLDQLPASTRSNRSQPNATYATAQQIKAILKENTDIANQSVQKNRTGLHQLTSDALGNQNQYELTIKNPEQTRNHELYLKLEGITVTPLDAAQTAANKANRAVLANRALVPLNQLTAIRNNLTSYDNGSFVITASAHGMSNAVTQLGKDELSNYLPKHQALLNLGYSAKSRKTITIKFDGPAAINIKKTRLIAVPFKQNYHRQIKRLQQARLHQLRLQKNTVTGISHEPQKAVLTTSIPYSSGWQLSIDGHPTNTKVVNQAFVGGVVPAGNHRIRLTYHTPGLLVGFIITLITSLCLAGSWLWYLIVIRKSSQK</sequence>
<feature type="transmembrane region" description="Helical" evidence="1">
    <location>
        <begin position="184"/>
        <end position="215"/>
    </location>
</feature>
<dbReference type="EMBL" id="AYZI01000011">
    <property type="protein sequence ID" value="KRM89879.1"/>
    <property type="molecule type" value="Genomic_DNA"/>
</dbReference>
<name>A0A0R2CEC9_9LACO</name>
<reference evidence="2 3" key="1">
    <citation type="journal article" date="2015" name="Genome Announc.">
        <title>Expanding the biotechnology potential of lactobacilli through comparative genomics of 213 strains and associated genera.</title>
        <authorList>
            <person name="Sun Z."/>
            <person name="Harris H.M."/>
            <person name="McCann A."/>
            <person name="Guo C."/>
            <person name="Argimon S."/>
            <person name="Zhang W."/>
            <person name="Yang X."/>
            <person name="Jeffery I.B."/>
            <person name="Cooney J.C."/>
            <person name="Kagawa T.F."/>
            <person name="Liu W."/>
            <person name="Song Y."/>
            <person name="Salvetti E."/>
            <person name="Wrobel A."/>
            <person name="Rasinkangas P."/>
            <person name="Parkhill J."/>
            <person name="Rea M.C."/>
            <person name="O'Sullivan O."/>
            <person name="Ritari J."/>
            <person name="Douillard F.P."/>
            <person name="Paul Ross R."/>
            <person name="Yang R."/>
            <person name="Briner A.E."/>
            <person name="Felis G.E."/>
            <person name="de Vos W.M."/>
            <person name="Barrangou R."/>
            <person name="Klaenhammer T.R."/>
            <person name="Caufield P.W."/>
            <person name="Cui Y."/>
            <person name="Zhang H."/>
            <person name="O'Toole P.W."/>
        </authorList>
    </citation>
    <scope>NUCLEOTIDE SEQUENCE [LARGE SCALE GENOMIC DNA]</scope>
    <source>
        <strain evidence="2 3">DSM 22689</strain>
    </source>
</reference>
<feature type="transmembrane region" description="Helical" evidence="1">
    <location>
        <begin position="235"/>
        <end position="258"/>
    </location>
</feature>
<proteinExistence type="predicted"/>
<feature type="transmembrane region" description="Helical" evidence="1">
    <location>
        <begin position="352"/>
        <end position="371"/>
    </location>
</feature>
<dbReference type="Pfam" id="PF09586">
    <property type="entry name" value="YfhO"/>
    <property type="match status" value="1"/>
</dbReference>
<evidence type="ECO:0000256" key="1">
    <source>
        <dbReference type="SAM" id="Phobius"/>
    </source>
</evidence>
<feature type="transmembrane region" description="Helical" evidence="1">
    <location>
        <begin position="982"/>
        <end position="1005"/>
    </location>
</feature>
<dbReference type="Proteomes" id="UP000051586">
    <property type="component" value="Unassembled WGS sequence"/>
</dbReference>
<feature type="transmembrane region" description="Helical" evidence="1">
    <location>
        <begin position="7"/>
        <end position="28"/>
    </location>
</feature>
<feature type="transmembrane region" description="Helical" evidence="1">
    <location>
        <begin position="107"/>
        <end position="127"/>
    </location>
</feature>
<dbReference type="InterPro" id="IPR018580">
    <property type="entry name" value="Uncharacterised_YfhO"/>
</dbReference>
<comment type="caution">
    <text evidence="2">The sequence shown here is derived from an EMBL/GenBank/DDBJ whole genome shotgun (WGS) entry which is preliminary data.</text>
</comment>
<feature type="transmembrane region" description="Helical" evidence="1">
    <location>
        <begin position="378"/>
        <end position="396"/>
    </location>
</feature>
<gene>
    <name evidence="2" type="ORF">FC87_GL000294</name>
</gene>
<protein>
    <submittedName>
        <fullName evidence="2">Uncharacterized protein</fullName>
    </submittedName>
</protein>
<dbReference type="AlphaFoldDB" id="A0A0R2CEC9"/>
<feature type="transmembrane region" description="Helical" evidence="1">
    <location>
        <begin position="408"/>
        <end position="427"/>
    </location>
</feature>
<organism evidence="2 3">
    <name type="scientific">Fructilactobacillus florum DSM 22689 = JCM 16035</name>
    <dbReference type="NCBI Taxonomy" id="1423745"/>
    <lineage>
        <taxon>Bacteria</taxon>
        <taxon>Bacillati</taxon>
        <taxon>Bacillota</taxon>
        <taxon>Bacilli</taxon>
        <taxon>Lactobacillales</taxon>
        <taxon>Lactobacillaceae</taxon>
        <taxon>Fructilactobacillus</taxon>
    </lineage>
</organism>
<dbReference type="PANTHER" id="PTHR38454:SF1">
    <property type="entry name" value="INTEGRAL MEMBRANE PROTEIN"/>
    <property type="match status" value="1"/>
</dbReference>
<dbReference type="PANTHER" id="PTHR38454">
    <property type="entry name" value="INTEGRAL MEMBRANE PROTEIN-RELATED"/>
    <property type="match status" value="1"/>
</dbReference>
<accession>A0A0R2CEC9</accession>
<keyword evidence="1" id="KW-0812">Transmembrane</keyword>
<dbReference type="RefSeq" id="WP_035421571.1">
    <property type="nucleotide sequence ID" value="NZ_AYZI01000011.1"/>
</dbReference>
<feature type="transmembrane region" description="Helical" evidence="1">
    <location>
        <begin position="326"/>
        <end position="346"/>
    </location>
</feature>
<evidence type="ECO:0000313" key="2">
    <source>
        <dbReference type="EMBL" id="KRM89879.1"/>
    </source>
</evidence>
<keyword evidence="1" id="KW-0472">Membrane</keyword>
<dbReference type="STRING" id="1423745.GCA_001311215_01523"/>
<feature type="transmembrane region" description="Helical" evidence="1">
    <location>
        <begin position="293"/>
        <end position="314"/>
    </location>
</feature>
<dbReference type="PATRIC" id="fig|1423745.4.peg.303"/>
<feature type="transmembrane region" description="Helical" evidence="1">
    <location>
        <begin position="147"/>
        <end position="172"/>
    </location>
</feature>
<keyword evidence="1" id="KW-1133">Transmembrane helix</keyword>
<feature type="transmembrane region" description="Helical" evidence="1">
    <location>
        <begin position="434"/>
        <end position="454"/>
    </location>
</feature>